<name>A0A1Y5PZ46_9GAMM</name>
<dbReference type="EMBL" id="FLTS01000001">
    <property type="protein sequence ID" value="SBV35261.1"/>
    <property type="molecule type" value="Genomic_DNA"/>
</dbReference>
<protein>
    <submittedName>
        <fullName evidence="1">Uncharacterized protein</fullName>
    </submittedName>
</protein>
<evidence type="ECO:0000313" key="1">
    <source>
        <dbReference type="EMBL" id="SBV35261.1"/>
    </source>
</evidence>
<proteinExistence type="predicted"/>
<gene>
    <name evidence="1" type="ORF">STPYR_10191</name>
</gene>
<accession>A0A1Y5PZ46</accession>
<organism evidence="1">
    <name type="scientific">uncultured Stenotrophomonas sp</name>
    <dbReference type="NCBI Taxonomy" id="165438"/>
    <lineage>
        <taxon>Bacteria</taxon>
        <taxon>Pseudomonadati</taxon>
        <taxon>Pseudomonadota</taxon>
        <taxon>Gammaproteobacteria</taxon>
        <taxon>Lysobacterales</taxon>
        <taxon>Lysobacteraceae</taxon>
        <taxon>Stenotrophomonas</taxon>
        <taxon>environmental samples</taxon>
    </lineage>
</organism>
<dbReference type="AlphaFoldDB" id="A0A1Y5PZ46"/>
<reference evidence="1" key="1">
    <citation type="submission" date="2016-03" db="EMBL/GenBank/DDBJ databases">
        <authorList>
            <person name="Ploux O."/>
        </authorList>
    </citation>
    <scope>NUCLEOTIDE SEQUENCE</scope>
    <source>
        <strain evidence="1">UC10</strain>
    </source>
</reference>
<sequence>MLKPAHRSDQTGILKLYSFAGIHSM</sequence>